<protein>
    <submittedName>
        <fullName evidence="2">Uncharacterized protein</fullName>
    </submittedName>
</protein>
<dbReference type="EMBL" id="QWDD01000001">
    <property type="protein sequence ID" value="RNJ50201.1"/>
    <property type="molecule type" value="Genomic_DNA"/>
</dbReference>
<gene>
    <name evidence="2" type="ORF">D1O30_11950</name>
</gene>
<name>A0A3M9XQ97_9HYPH</name>
<sequence>MADDRTLTSMIEEGLRLVLAGERHASPTPPRYARISLETGGPAPSVDFPRLRDVDEQDDIERHERLKSQYSRSEN</sequence>
<comment type="caution">
    <text evidence="2">The sequence shown here is derived from an EMBL/GenBank/DDBJ whole genome shotgun (WGS) entry which is preliminary data.</text>
</comment>
<feature type="region of interest" description="Disordered" evidence="1">
    <location>
        <begin position="21"/>
        <end position="56"/>
    </location>
</feature>
<dbReference type="AlphaFoldDB" id="A0A3M9XQ97"/>
<evidence type="ECO:0000256" key="1">
    <source>
        <dbReference type="SAM" id="MobiDB-lite"/>
    </source>
</evidence>
<keyword evidence="3" id="KW-1185">Reference proteome</keyword>
<accession>A0A3M9XQ97</accession>
<reference evidence="2 3" key="1">
    <citation type="submission" date="2018-08" db="EMBL/GenBank/DDBJ databases">
        <title>Genome sequence of Methylocystis hirsuta CSC1, a methanotroph able to accumulate PHAs.</title>
        <authorList>
            <person name="Bordel S."/>
            <person name="Rodriguez E."/>
            <person name="Gancedo J."/>
            <person name="Munoz R."/>
        </authorList>
    </citation>
    <scope>NUCLEOTIDE SEQUENCE [LARGE SCALE GENOMIC DNA]</scope>
    <source>
        <strain evidence="2 3">CSC1</strain>
    </source>
</reference>
<proteinExistence type="predicted"/>
<evidence type="ECO:0000313" key="3">
    <source>
        <dbReference type="Proteomes" id="UP000268623"/>
    </source>
</evidence>
<dbReference type="Proteomes" id="UP000268623">
    <property type="component" value="Unassembled WGS sequence"/>
</dbReference>
<evidence type="ECO:0000313" key="2">
    <source>
        <dbReference type="EMBL" id="RNJ50201.1"/>
    </source>
</evidence>
<organism evidence="2 3">
    <name type="scientific">Methylocystis hirsuta</name>
    <dbReference type="NCBI Taxonomy" id="369798"/>
    <lineage>
        <taxon>Bacteria</taxon>
        <taxon>Pseudomonadati</taxon>
        <taxon>Pseudomonadota</taxon>
        <taxon>Alphaproteobacteria</taxon>
        <taxon>Hyphomicrobiales</taxon>
        <taxon>Methylocystaceae</taxon>
        <taxon>Methylocystis</taxon>
    </lineage>
</organism>